<proteinExistence type="predicted"/>
<evidence type="ECO:0000313" key="3">
    <source>
        <dbReference type="EMBL" id="MBK9983650.1"/>
    </source>
</evidence>
<name>A0A9D7XPZ2_9BACT</name>
<dbReference type="Proteomes" id="UP000808337">
    <property type="component" value="Unassembled WGS sequence"/>
</dbReference>
<dbReference type="PROSITE" id="PS50846">
    <property type="entry name" value="HMA_2"/>
    <property type="match status" value="1"/>
</dbReference>
<evidence type="ECO:0000313" key="4">
    <source>
        <dbReference type="Proteomes" id="UP000808337"/>
    </source>
</evidence>
<evidence type="ECO:0000256" key="1">
    <source>
        <dbReference type="ARBA" id="ARBA00022723"/>
    </source>
</evidence>
<organism evidence="3 4">
    <name type="scientific">Candidatus Opimibacter skivensis</name>
    <dbReference type="NCBI Taxonomy" id="2982028"/>
    <lineage>
        <taxon>Bacteria</taxon>
        <taxon>Pseudomonadati</taxon>
        <taxon>Bacteroidota</taxon>
        <taxon>Saprospiria</taxon>
        <taxon>Saprospirales</taxon>
        <taxon>Saprospiraceae</taxon>
        <taxon>Candidatus Opimibacter</taxon>
    </lineage>
</organism>
<dbReference type="PROSITE" id="PS01047">
    <property type="entry name" value="HMA_1"/>
    <property type="match status" value="1"/>
</dbReference>
<dbReference type="EMBL" id="JADKGY010000022">
    <property type="protein sequence ID" value="MBK9983650.1"/>
    <property type="molecule type" value="Genomic_DNA"/>
</dbReference>
<evidence type="ECO:0000259" key="2">
    <source>
        <dbReference type="PROSITE" id="PS50846"/>
    </source>
</evidence>
<feature type="domain" description="HMA" evidence="2">
    <location>
        <begin position="1"/>
        <end position="66"/>
    </location>
</feature>
<dbReference type="InterPro" id="IPR006121">
    <property type="entry name" value="HMA_dom"/>
</dbReference>
<gene>
    <name evidence="3" type="ORF">IPP15_14930</name>
</gene>
<dbReference type="InterPro" id="IPR017969">
    <property type="entry name" value="Heavy-metal-associated_CS"/>
</dbReference>
<dbReference type="GO" id="GO:0046872">
    <property type="term" value="F:metal ion binding"/>
    <property type="evidence" value="ECO:0007669"/>
    <property type="project" value="UniProtKB-KW"/>
</dbReference>
<reference evidence="3 4" key="1">
    <citation type="submission" date="2020-10" db="EMBL/GenBank/DDBJ databases">
        <title>Connecting structure to function with the recovery of over 1000 high-quality activated sludge metagenome-assembled genomes encoding full-length rRNA genes using long-read sequencing.</title>
        <authorList>
            <person name="Singleton C.M."/>
            <person name="Petriglieri F."/>
            <person name="Kristensen J.M."/>
            <person name="Kirkegaard R.H."/>
            <person name="Michaelsen T.Y."/>
            <person name="Andersen M.H."/>
            <person name="Karst S.M."/>
            <person name="Dueholm M.S."/>
            <person name="Nielsen P.H."/>
            <person name="Albertsen M."/>
        </authorList>
    </citation>
    <scope>NUCLEOTIDE SEQUENCE [LARGE SCALE GENOMIC DNA]</scope>
    <source>
        <strain evidence="3">Ribe_18-Q3-R11-54_MAXAC.273</strain>
    </source>
</reference>
<dbReference type="Pfam" id="PF00403">
    <property type="entry name" value="HMA"/>
    <property type="match status" value="1"/>
</dbReference>
<comment type="caution">
    <text evidence="3">The sequence shown here is derived from an EMBL/GenBank/DDBJ whole genome shotgun (WGS) entry which is preliminary data.</text>
</comment>
<dbReference type="CDD" id="cd00371">
    <property type="entry name" value="HMA"/>
    <property type="match status" value="1"/>
</dbReference>
<dbReference type="InterPro" id="IPR036163">
    <property type="entry name" value="HMA_dom_sf"/>
</dbReference>
<dbReference type="AlphaFoldDB" id="A0A9D7XPZ2"/>
<dbReference type="Gene3D" id="3.30.70.100">
    <property type="match status" value="1"/>
</dbReference>
<protein>
    <submittedName>
        <fullName evidence="3">Heavy-metal-associated domain-containing protein</fullName>
    </submittedName>
</protein>
<accession>A0A9D7XPZ2</accession>
<keyword evidence="1" id="KW-0479">Metal-binding</keyword>
<sequence length="72" mass="7955">MKKEYELEGMSCGGCVANVKRSLLELPDVTEAEVQLHPQRASISMSHSIGIKELQAQLSKVGHYTIREAVDN</sequence>
<dbReference type="SUPFAM" id="SSF55008">
    <property type="entry name" value="HMA, heavy metal-associated domain"/>
    <property type="match status" value="1"/>
</dbReference>